<name>A0A179DC87_9SPHI</name>
<dbReference type="SUPFAM" id="SSF53448">
    <property type="entry name" value="Nucleotide-diphospho-sugar transferases"/>
    <property type="match status" value="1"/>
</dbReference>
<reference evidence="4 5" key="1">
    <citation type="submission" date="2016-04" db="EMBL/GenBank/DDBJ databases">
        <authorList>
            <person name="Evans L.H."/>
            <person name="Alamgir A."/>
            <person name="Owens N."/>
            <person name="Weber N.D."/>
            <person name="Virtaneva K."/>
            <person name="Barbian K."/>
            <person name="Babar A."/>
            <person name="Rosenke K."/>
        </authorList>
    </citation>
    <scope>NUCLEOTIDE SEQUENCE [LARGE SCALE GENOMIC DNA]</scope>
    <source>
        <strain evidence="4 5">CCM 8644</strain>
    </source>
</reference>
<dbReference type="GO" id="GO:0046872">
    <property type="term" value="F:metal ion binding"/>
    <property type="evidence" value="ECO:0007669"/>
    <property type="project" value="UniProtKB-KW"/>
</dbReference>
<dbReference type="Proteomes" id="UP000078459">
    <property type="component" value="Unassembled WGS sequence"/>
</dbReference>
<reference evidence="4 5" key="2">
    <citation type="submission" date="2016-06" db="EMBL/GenBank/DDBJ databases">
        <title>Pedobacter psychrophilus sp. nov., isolated from Antarctic fragmentary rock.</title>
        <authorList>
            <person name="Svec P."/>
        </authorList>
    </citation>
    <scope>NUCLEOTIDE SEQUENCE [LARGE SCALE GENOMIC DNA]</scope>
    <source>
        <strain evidence="4 5">CCM 8644</strain>
    </source>
</reference>
<dbReference type="InterPro" id="IPR002495">
    <property type="entry name" value="Glyco_trans_8"/>
</dbReference>
<dbReference type="PANTHER" id="PTHR13778:SF47">
    <property type="entry name" value="LIPOPOLYSACCHARIDE 1,3-GALACTOSYLTRANSFERASE"/>
    <property type="match status" value="1"/>
</dbReference>
<keyword evidence="3" id="KW-0479">Metal-binding</keyword>
<evidence type="ECO:0000256" key="3">
    <source>
        <dbReference type="ARBA" id="ARBA00022723"/>
    </source>
</evidence>
<gene>
    <name evidence="4" type="ORF">A5893_14335</name>
</gene>
<evidence type="ECO:0000313" key="4">
    <source>
        <dbReference type="EMBL" id="OAQ38588.1"/>
    </source>
</evidence>
<evidence type="ECO:0008006" key="6">
    <source>
        <dbReference type="Google" id="ProtNLM"/>
    </source>
</evidence>
<proteinExistence type="predicted"/>
<evidence type="ECO:0000256" key="2">
    <source>
        <dbReference type="ARBA" id="ARBA00022679"/>
    </source>
</evidence>
<keyword evidence="5" id="KW-1185">Reference proteome</keyword>
<comment type="caution">
    <text evidence="4">The sequence shown here is derived from an EMBL/GenBank/DDBJ whole genome shotgun (WGS) entry which is preliminary data.</text>
</comment>
<dbReference type="GO" id="GO:0016757">
    <property type="term" value="F:glycosyltransferase activity"/>
    <property type="evidence" value="ECO:0007669"/>
    <property type="project" value="UniProtKB-KW"/>
</dbReference>
<dbReference type="PANTHER" id="PTHR13778">
    <property type="entry name" value="GLYCOSYLTRANSFERASE 8 DOMAIN-CONTAINING PROTEIN"/>
    <property type="match status" value="1"/>
</dbReference>
<dbReference type="OrthoDB" id="695971at2"/>
<dbReference type="Gene3D" id="3.90.550.10">
    <property type="entry name" value="Spore Coat Polysaccharide Biosynthesis Protein SpsA, Chain A"/>
    <property type="match status" value="1"/>
</dbReference>
<dbReference type="Pfam" id="PF01501">
    <property type="entry name" value="Glyco_transf_8"/>
    <property type="match status" value="1"/>
</dbReference>
<dbReference type="EMBL" id="LWHJ01000030">
    <property type="protein sequence ID" value="OAQ38588.1"/>
    <property type="molecule type" value="Genomic_DNA"/>
</dbReference>
<evidence type="ECO:0000313" key="5">
    <source>
        <dbReference type="Proteomes" id="UP000078459"/>
    </source>
</evidence>
<dbReference type="AlphaFoldDB" id="A0A179DC87"/>
<evidence type="ECO:0000256" key="1">
    <source>
        <dbReference type="ARBA" id="ARBA00022676"/>
    </source>
</evidence>
<organism evidence="4 5">
    <name type="scientific">Pedobacter psychrophilus</name>
    <dbReference type="NCBI Taxonomy" id="1826909"/>
    <lineage>
        <taxon>Bacteria</taxon>
        <taxon>Pseudomonadati</taxon>
        <taxon>Bacteroidota</taxon>
        <taxon>Sphingobacteriia</taxon>
        <taxon>Sphingobacteriales</taxon>
        <taxon>Sphingobacteriaceae</taxon>
        <taxon>Pedobacter</taxon>
    </lineage>
</organism>
<sequence length="298" mass="34238">MANTVALFSDSNILPGTHATLTSLLIHNKIPEKLNIILFADKIQEHNKTELRETFRKFKKDHQTFEIRDAPNTFIKGANALKGNTTTYGRLYLADLLPDIHKLLYLDTDLIIQYDVINIFKEINDNNILFADGCNIREYAIDRELFRKAGLDMNGKCFNAGVLGMNLKKWREKDGLGICLETIKKYPNSFISADQAVLNVAFGNQFCALGAQINSSICWDNYYQVLPNDDKIFHFVGSPKPWDFLGDKIHYNFNLWKKYYDMSAIGTINYLKFTTVKRVLKLLPGYLKIQIKKHVTKP</sequence>
<dbReference type="RefSeq" id="WP_068823360.1">
    <property type="nucleotide sequence ID" value="NZ_LWHJ01000030.1"/>
</dbReference>
<accession>A0A179DC87</accession>
<keyword evidence="1" id="KW-0328">Glycosyltransferase</keyword>
<dbReference type="InterPro" id="IPR050748">
    <property type="entry name" value="Glycosyltrans_8_dom-fam"/>
</dbReference>
<dbReference type="STRING" id="1826909.A5893_14335"/>
<protein>
    <recommendedName>
        <fullName evidence="6">Glycosyl transferase</fullName>
    </recommendedName>
</protein>
<keyword evidence="2" id="KW-0808">Transferase</keyword>
<dbReference type="InterPro" id="IPR029044">
    <property type="entry name" value="Nucleotide-diphossugar_trans"/>
</dbReference>